<name>A0ABS6A7Y1_9GAMM</name>
<evidence type="ECO:0000256" key="4">
    <source>
        <dbReference type="ARBA" id="ARBA00023163"/>
    </source>
</evidence>
<evidence type="ECO:0000259" key="5">
    <source>
        <dbReference type="PROSITE" id="PS01124"/>
    </source>
</evidence>
<dbReference type="SMART" id="SM00342">
    <property type="entry name" value="HTH_ARAC"/>
    <property type="match status" value="1"/>
</dbReference>
<dbReference type="PANTHER" id="PTHR46796:SF6">
    <property type="entry name" value="ARAC SUBFAMILY"/>
    <property type="match status" value="1"/>
</dbReference>
<evidence type="ECO:0000256" key="2">
    <source>
        <dbReference type="ARBA" id="ARBA00023125"/>
    </source>
</evidence>
<dbReference type="PROSITE" id="PS00041">
    <property type="entry name" value="HTH_ARAC_FAMILY_1"/>
    <property type="match status" value="1"/>
</dbReference>
<dbReference type="InterPro" id="IPR018060">
    <property type="entry name" value="HTH_AraC"/>
</dbReference>
<evidence type="ECO:0000313" key="6">
    <source>
        <dbReference type="EMBL" id="MBU2872944.1"/>
    </source>
</evidence>
<keyword evidence="1" id="KW-0805">Transcription regulation</keyword>
<feature type="domain" description="HTH araC/xylS-type" evidence="5">
    <location>
        <begin position="178"/>
        <end position="275"/>
    </location>
</feature>
<dbReference type="InterPro" id="IPR018062">
    <property type="entry name" value="HTH_AraC-typ_CS"/>
</dbReference>
<evidence type="ECO:0000256" key="1">
    <source>
        <dbReference type="ARBA" id="ARBA00023015"/>
    </source>
</evidence>
<keyword evidence="4" id="KW-0804">Transcription</keyword>
<keyword evidence="3" id="KW-0010">Activator</keyword>
<reference evidence="6 7" key="1">
    <citation type="submission" date="2021-05" db="EMBL/GenBank/DDBJ databases">
        <title>Draft genomes of bacteria isolated from model marine particles.</title>
        <authorList>
            <person name="Datta M.S."/>
            <person name="Schwartzman J.A."/>
            <person name="Enke T.N."/>
            <person name="Saavedra J."/>
            <person name="Cermak N."/>
            <person name="Cordero O.X."/>
        </authorList>
    </citation>
    <scope>NUCLEOTIDE SEQUENCE [LARGE SCALE GENOMIC DNA]</scope>
    <source>
        <strain evidence="6 7">D2M19</strain>
    </source>
</reference>
<proteinExistence type="predicted"/>
<protein>
    <submittedName>
        <fullName evidence="6">AraC family transcriptional regulator</fullName>
    </submittedName>
</protein>
<dbReference type="InterPro" id="IPR050204">
    <property type="entry name" value="AraC_XylS_family_regulators"/>
</dbReference>
<accession>A0ABS6A7Y1</accession>
<gene>
    <name evidence="6" type="ORF">KO508_02900</name>
</gene>
<dbReference type="Proteomes" id="UP000753376">
    <property type="component" value="Unassembled WGS sequence"/>
</dbReference>
<comment type="caution">
    <text evidence="6">The sequence shown here is derived from an EMBL/GenBank/DDBJ whole genome shotgun (WGS) entry which is preliminary data.</text>
</comment>
<dbReference type="PROSITE" id="PS01124">
    <property type="entry name" value="HTH_ARAC_FAMILY_2"/>
    <property type="match status" value="1"/>
</dbReference>
<dbReference type="Pfam" id="PF12833">
    <property type="entry name" value="HTH_18"/>
    <property type="match status" value="1"/>
</dbReference>
<evidence type="ECO:0000256" key="3">
    <source>
        <dbReference type="ARBA" id="ARBA00023159"/>
    </source>
</evidence>
<keyword evidence="2" id="KW-0238">DNA-binding</keyword>
<evidence type="ECO:0000313" key="7">
    <source>
        <dbReference type="Proteomes" id="UP000753376"/>
    </source>
</evidence>
<dbReference type="EMBL" id="JAHKPV010000001">
    <property type="protein sequence ID" value="MBU2872944.1"/>
    <property type="molecule type" value="Genomic_DNA"/>
</dbReference>
<sequence length="280" mass="31234">MTRTVEHFLSLSNAENLSTKMNLGAGCGVAIWENKNDHVRYDAPHNNTFSLYLKGGTGTRRLDAGKASGWPGAVCIMPAGQSSEWEITKRFRFVHLYLSDEKLRSMFAEAHDCDARRLDLPEANFADKPHVAQPLAELAHAAMSNNLLHAEGALTDLIGGLSGRQTRLLGGLAPHILCRVEDFVEAHLASTIQLSDLALLANMSEFHFHRMFRLVQGCPPHAWITKQRVRRAKQLLRSDAPLVEVAVDCGFSSQSHLTRVFREQTGRTPAQYRKLLWEAL</sequence>
<dbReference type="PANTHER" id="PTHR46796">
    <property type="entry name" value="HTH-TYPE TRANSCRIPTIONAL ACTIVATOR RHAS-RELATED"/>
    <property type="match status" value="1"/>
</dbReference>
<dbReference type="RefSeq" id="WP_216006816.1">
    <property type="nucleotide sequence ID" value="NZ_JAHKPV010000001.1"/>
</dbReference>
<organism evidence="6 7">
    <name type="scientific">Marinobacter salexigens</name>
    <dbReference type="NCBI Taxonomy" id="1925763"/>
    <lineage>
        <taxon>Bacteria</taxon>
        <taxon>Pseudomonadati</taxon>
        <taxon>Pseudomonadota</taxon>
        <taxon>Gammaproteobacteria</taxon>
        <taxon>Pseudomonadales</taxon>
        <taxon>Marinobacteraceae</taxon>
        <taxon>Marinobacter</taxon>
    </lineage>
</organism>
<keyword evidence="7" id="KW-1185">Reference proteome</keyword>